<dbReference type="RefSeq" id="WP_244803282.1">
    <property type="nucleotide sequence ID" value="NZ_JALIEA010000010.1"/>
</dbReference>
<dbReference type="Proteomes" id="UP001139207">
    <property type="component" value="Unassembled WGS sequence"/>
</dbReference>
<feature type="transmembrane region" description="Helical" evidence="1">
    <location>
        <begin position="177"/>
        <end position="198"/>
    </location>
</feature>
<keyword evidence="1" id="KW-0812">Transmembrane</keyword>
<reference evidence="2" key="1">
    <citation type="submission" date="2022-04" db="EMBL/GenBank/DDBJ databases">
        <title>Corynebacterium kalidii LD5P10.</title>
        <authorList>
            <person name="Sun J.Q."/>
        </authorList>
    </citation>
    <scope>NUCLEOTIDE SEQUENCE</scope>
    <source>
        <strain evidence="2">LD5P10</strain>
    </source>
</reference>
<protein>
    <submittedName>
        <fullName evidence="2">Uncharacterized protein</fullName>
    </submittedName>
</protein>
<evidence type="ECO:0000256" key="1">
    <source>
        <dbReference type="SAM" id="Phobius"/>
    </source>
</evidence>
<feature type="transmembrane region" description="Helical" evidence="1">
    <location>
        <begin position="89"/>
        <end position="108"/>
    </location>
</feature>
<keyword evidence="1" id="KW-1133">Transmembrane helix</keyword>
<evidence type="ECO:0000313" key="2">
    <source>
        <dbReference type="EMBL" id="MCJ7857532.1"/>
    </source>
</evidence>
<evidence type="ECO:0000313" key="3">
    <source>
        <dbReference type="Proteomes" id="UP001139207"/>
    </source>
</evidence>
<dbReference type="EMBL" id="JALIEA010000010">
    <property type="protein sequence ID" value="MCJ7857532.1"/>
    <property type="molecule type" value="Genomic_DNA"/>
</dbReference>
<feature type="transmembrane region" description="Helical" evidence="1">
    <location>
        <begin position="21"/>
        <end position="43"/>
    </location>
</feature>
<gene>
    <name evidence="2" type="ORF">MUN33_02210</name>
</gene>
<organism evidence="2 3">
    <name type="scientific">Corynebacterium kalidii</name>
    <dbReference type="NCBI Taxonomy" id="2931982"/>
    <lineage>
        <taxon>Bacteria</taxon>
        <taxon>Bacillati</taxon>
        <taxon>Actinomycetota</taxon>
        <taxon>Actinomycetes</taxon>
        <taxon>Mycobacteriales</taxon>
        <taxon>Corynebacteriaceae</taxon>
        <taxon>Corynebacterium</taxon>
    </lineage>
</organism>
<keyword evidence="1" id="KW-0472">Membrane</keyword>
<dbReference type="AlphaFoldDB" id="A0A9X2AYH4"/>
<accession>A0A9X2AYH4</accession>
<comment type="caution">
    <text evidence="2">The sequence shown here is derived from an EMBL/GenBank/DDBJ whole genome shotgun (WGS) entry which is preliminary data.</text>
</comment>
<feature type="transmembrane region" description="Helical" evidence="1">
    <location>
        <begin position="243"/>
        <end position="268"/>
    </location>
</feature>
<proteinExistence type="predicted"/>
<sequence>MTTTTMRTPWQRLRADRRPDSTLVLLLLVGVMAFFTTSTLVQFTPGWEPWPAVTGGILFPALSVLLLVPGPARYRVVGLPVRGWLLDHGLLVALVAVIHLAWPVWAVARPTDMSAGVPGWVPLLPAAAIVLTGAAILHHHRHVLSGRVVGTGYRYAGTPVHHRVFLARRGPVSWRTVYQPVGTTALATVAVFVVWILFDRGDSQSVTGAFLVAALVTAPVVAASRSTAAAVGMTRRAWVGHTLVAVAVPQAVVGVVATVFQVSVTGGLPLGTFVGGTGSGQPSTTSLLPLYLVVVVFMAVTGGAFAVSVSYEDWGTAVMWLIFVNVVATVAVAVFGVTTAWAPWPSVVAVPVSALVAYGLSRYAVRRALLGQPDWTMTSIIGGRRARPT</sequence>
<feature type="transmembrane region" description="Helical" evidence="1">
    <location>
        <begin position="210"/>
        <end position="231"/>
    </location>
</feature>
<feature type="transmembrane region" description="Helical" evidence="1">
    <location>
        <begin position="341"/>
        <end position="360"/>
    </location>
</feature>
<keyword evidence="3" id="KW-1185">Reference proteome</keyword>
<feature type="transmembrane region" description="Helical" evidence="1">
    <location>
        <begin position="120"/>
        <end position="137"/>
    </location>
</feature>
<feature type="transmembrane region" description="Helical" evidence="1">
    <location>
        <begin position="288"/>
        <end position="307"/>
    </location>
</feature>
<name>A0A9X2AYH4_9CORY</name>
<feature type="transmembrane region" description="Helical" evidence="1">
    <location>
        <begin position="49"/>
        <end position="68"/>
    </location>
</feature>
<feature type="transmembrane region" description="Helical" evidence="1">
    <location>
        <begin position="314"/>
        <end position="335"/>
    </location>
</feature>